<sequence>MDPLVRQKSGRPNTVCFIYTVTWSSTFVTLDCQRKKTPSPFFKLFCFTDIASNFNTYWNKSFCCSVLLVPNCYATRRKHEGWDIARLLKSRQKSRKAEIWFEPRSLRSVNSRCNPNMGRCNRPILEARRNRPQSTQPCTLTSSALKNTVKTIPFRWVLYECIYEKLAFRFTYDKPNRFRVKTTNGNARNCGLDCKAVYTRAFYGKLGGPPPNQTQYKNFGQAFSCFNQKRLTTKALPDYEVLTGGTSDRRNQNSCFDCRWSSQTNQSYSSSGKRFICAGVTTQREIRSERRIIKPNNNFNTTRKVDDAFEQPFNGSVILGLSGSSSSQTPINFGYYVCLLDMRVGLSAELGPRSLVTDGKTLRPYKTIDSNDQCIKMVFNSSVILAVVFLAKCRDEERGSQDSNLYAGKTFTGSINANASIRGMSLARQVPDQCSIITCHLISPKTVRRIRKIGDQFDHSFRIFVEDYVEKIAG</sequence>
<dbReference type="EMBL" id="DF144092">
    <property type="protein sequence ID" value="GAA55828.1"/>
    <property type="molecule type" value="Genomic_DNA"/>
</dbReference>
<keyword evidence="2" id="KW-1185">Reference proteome</keyword>
<dbReference type="Proteomes" id="UP000008909">
    <property type="component" value="Unassembled WGS sequence"/>
</dbReference>
<proteinExistence type="predicted"/>
<protein>
    <submittedName>
        <fullName evidence="1">Uncharacterized protein</fullName>
    </submittedName>
</protein>
<gene>
    <name evidence="1" type="ORF">CLF_109120</name>
</gene>
<reference evidence="1" key="1">
    <citation type="journal article" date="2011" name="Genome Biol.">
        <title>The draft genome of the carcinogenic human liver fluke Clonorchis sinensis.</title>
        <authorList>
            <person name="Wang X."/>
            <person name="Chen W."/>
            <person name="Huang Y."/>
            <person name="Sun J."/>
            <person name="Men J."/>
            <person name="Liu H."/>
            <person name="Luo F."/>
            <person name="Guo L."/>
            <person name="Lv X."/>
            <person name="Deng C."/>
            <person name="Zhou C."/>
            <person name="Fan Y."/>
            <person name="Li X."/>
            <person name="Huang L."/>
            <person name="Hu Y."/>
            <person name="Liang C."/>
            <person name="Hu X."/>
            <person name="Xu J."/>
            <person name="Yu X."/>
        </authorList>
    </citation>
    <scope>NUCLEOTIDE SEQUENCE [LARGE SCALE GENOMIC DNA]</scope>
    <source>
        <strain evidence="1">Henan</strain>
    </source>
</reference>
<accession>G7YS98</accession>
<name>G7YS98_CLOSI</name>
<dbReference type="AlphaFoldDB" id="G7YS98"/>
<reference key="2">
    <citation type="submission" date="2011-10" db="EMBL/GenBank/DDBJ databases">
        <title>The genome and transcriptome sequence of Clonorchis sinensis provide insights into the carcinogenic liver fluke.</title>
        <authorList>
            <person name="Wang X."/>
            <person name="Huang Y."/>
            <person name="Chen W."/>
            <person name="Liu H."/>
            <person name="Guo L."/>
            <person name="Chen Y."/>
            <person name="Luo F."/>
            <person name="Zhou W."/>
            <person name="Sun J."/>
            <person name="Mao Q."/>
            <person name="Liang P."/>
            <person name="Zhou C."/>
            <person name="Tian Y."/>
            <person name="Men J."/>
            <person name="Lv X."/>
            <person name="Huang L."/>
            <person name="Zhou J."/>
            <person name="Hu Y."/>
            <person name="Li R."/>
            <person name="Zhang F."/>
            <person name="Lei H."/>
            <person name="Li X."/>
            <person name="Hu X."/>
            <person name="Liang C."/>
            <person name="Xu J."/>
            <person name="Wu Z."/>
            <person name="Yu X."/>
        </authorList>
    </citation>
    <scope>NUCLEOTIDE SEQUENCE</scope>
    <source>
        <strain>Henan</strain>
    </source>
</reference>
<evidence type="ECO:0000313" key="2">
    <source>
        <dbReference type="Proteomes" id="UP000008909"/>
    </source>
</evidence>
<organism evidence="1 2">
    <name type="scientific">Clonorchis sinensis</name>
    <name type="common">Chinese liver fluke</name>
    <dbReference type="NCBI Taxonomy" id="79923"/>
    <lineage>
        <taxon>Eukaryota</taxon>
        <taxon>Metazoa</taxon>
        <taxon>Spiralia</taxon>
        <taxon>Lophotrochozoa</taxon>
        <taxon>Platyhelminthes</taxon>
        <taxon>Trematoda</taxon>
        <taxon>Digenea</taxon>
        <taxon>Opisthorchiida</taxon>
        <taxon>Opisthorchiata</taxon>
        <taxon>Opisthorchiidae</taxon>
        <taxon>Clonorchis</taxon>
    </lineage>
</organism>
<evidence type="ECO:0000313" key="1">
    <source>
        <dbReference type="EMBL" id="GAA55828.1"/>
    </source>
</evidence>